<protein>
    <submittedName>
        <fullName evidence="2">ABC transporter permease</fullName>
    </submittedName>
</protein>
<dbReference type="EMBL" id="JAHBBD010000012">
    <property type="protein sequence ID" value="MBW3082958.1"/>
    <property type="molecule type" value="Genomic_DNA"/>
</dbReference>
<evidence type="ECO:0000313" key="3">
    <source>
        <dbReference type="Proteomes" id="UP000812844"/>
    </source>
</evidence>
<dbReference type="RefSeq" id="WP_219081624.1">
    <property type="nucleotide sequence ID" value="NZ_JAHBBD010000012.1"/>
</dbReference>
<feature type="transmembrane region" description="Helical" evidence="1">
    <location>
        <begin position="134"/>
        <end position="152"/>
    </location>
</feature>
<reference evidence="2 3" key="1">
    <citation type="submission" date="2021-05" db="EMBL/GenBank/DDBJ databases">
        <title>Phylogenetic classification of ten novel species belonging to the genus Bifidobacterium comprising B. colchicus sp. nov., B. abeli sp. nov., B. bicoloris sp. nov., B. guerezis sp. nov., B. rosaliae sp. nov., B. santillanensis sp. nov., B. argentati sp. nov., B. amazzoni sp. nov., B. pluviali sp. nov., and B. pinnaculum sp. nov.</title>
        <authorList>
            <person name="Lugli G.A."/>
            <person name="Ruiz Garcia L."/>
            <person name="Margolles A."/>
            <person name="Ventura M."/>
        </authorList>
    </citation>
    <scope>NUCLEOTIDE SEQUENCE [LARGE SCALE GENOMIC DNA]</scope>
    <source>
        <strain evidence="2 3">6T3</strain>
    </source>
</reference>
<keyword evidence="1" id="KW-0812">Transmembrane</keyword>
<proteinExistence type="predicted"/>
<feature type="transmembrane region" description="Helical" evidence="1">
    <location>
        <begin position="69"/>
        <end position="91"/>
    </location>
</feature>
<organism evidence="2 3">
    <name type="scientific">Bifidobacterium phasiani</name>
    <dbReference type="NCBI Taxonomy" id="2834431"/>
    <lineage>
        <taxon>Bacteria</taxon>
        <taxon>Bacillati</taxon>
        <taxon>Actinomycetota</taxon>
        <taxon>Actinomycetes</taxon>
        <taxon>Bifidobacteriales</taxon>
        <taxon>Bifidobacteriaceae</taxon>
        <taxon>Bifidobacterium</taxon>
    </lineage>
</organism>
<accession>A0ABS6W8X4</accession>
<feature type="transmembrane region" description="Helical" evidence="1">
    <location>
        <begin position="103"/>
        <end position="122"/>
    </location>
</feature>
<name>A0ABS6W8X4_9BIFI</name>
<feature type="transmembrane region" description="Helical" evidence="1">
    <location>
        <begin position="172"/>
        <end position="197"/>
    </location>
</feature>
<sequence length="274" mass="29386">MEHRTQRIDRRPGAAGHDVAASAAFATTATPAVAATRPASAPALAGEGRRIARMATAARAAWSGVSYQALVLLFMGGSVLGFLLEGVWWVVRYGRWESHSATVWGPFCTIYGVGVVAVYLLHLLVRRRPPIARFVWFALAGSVVEYVTSLLQEHLLGLSTWDYSCAAWNLDGRISLSMTLLWGLLGTLCSVAVCPALSRALAHVRGRAVTVVCVALTLFMAVDCGVSGMAMARWSDRQDGVADASPVGVMLDEAFDDATMARLFPNVKFVRSAS</sequence>
<keyword evidence="3" id="KW-1185">Reference proteome</keyword>
<keyword evidence="1" id="KW-1133">Transmembrane helix</keyword>
<comment type="caution">
    <text evidence="2">The sequence shown here is derived from an EMBL/GenBank/DDBJ whole genome shotgun (WGS) entry which is preliminary data.</text>
</comment>
<gene>
    <name evidence="2" type="ORF">KIH73_06160</name>
</gene>
<evidence type="ECO:0000256" key="1">
    <source>
        <dbReference type="SAM" id="Phobius"/>
    </source>
</evidence>
<keyword evidence="1" id="KW-0472">Membrane</keyword>
<dbReference type="Pfam" id="PF06541">
    <property type="entry name" value="ABC_trans_CmpB"/>
    <property type="match status" value="1"/>
</dbReference>
<feature type="transmembrane region" description="Helical" evidence="1">
    <location>
        <begin position="209"/>
        <end position="232"/>
    </location>
</feature>
<dbReference type="Proteomes" id="UP000812844">
    <property type="component" value="Unassembled WGS sequence"/>
</dbReference>
<dbReference type="InterPro" id="IPR010540">
    <property type="entry name" value="CmpB_TMEM229"/>
</dbReference>
<evidence type="ECO:0000313" key="2">
    <source>
        <dbReference type="EMBL" id="MBW3082958.1"/>
    </source>
</evidence>